<reference evidence="1 2" key="1">
    <citation type="submission" date="2019-09" db="EMBL/GenBank/DDBJ databases">
        <authorList>
            <person name="Leyn A S."/>
        </authorList>
    </citation>
    <scope>NUCLEOTIDE SEQUENCE [LARGE SCALE GENOMIC DNA]</scope>
    <source>
        <strain evidence="1">AA231_1</strain>
    </source>
</reference>
<dbReference type="Proteomes" id="UP000399805">
    <property type="component" value="Unassembled WGS sequence"/>
</dbReference>
<proteinExistence type="predicted"/>
<dbReference type="EMBL" id="CABVGP010000001">
    <property type="protein sequence ID" value="VVJ17885.1"/>
    <property type="molecule type" value="Genomic_DNA"/>
</dbReference>
<protein>
    <submittedName>
        <fullName evidence="1">Uncharacterized protein</fullName>
    </submittedName>
</protein>
<accession>A0A6I8LQ83</accession>
<sequence length="30" mass="3266">MRTGSPSRSARLAVVVLLVGVKAKDLKEKR</sequence>
<name>A0A6I8LQ83_9PSEU</name>
<evidence type="ECO:0000313" key="1">
    <source>
        <dbReference type="EMBL" id="VVJ17885.1"/>
    </source>
</evidence>
<evidence type="ECO:0000313" key="2">
    <source>
        <dbReference type="Proteomes" id="UP000399805"/>
    </source>
</evidence>
<organism evidence="1 2">
    <name type="scientific">Amycolatopsis camponoti</name>
    <dbReference type="NCBI Taxonomy" id="2606593"/>
    <lineage>
        <taxon>Bacteria</taxon>
        <taxon>Bacillati</taxon>
        <taxon>Actinomycetota</taxon>
        <taxon>Actinomycetes</taxon>
        <taxon>Pseudonocardiales</taxon>
        <taxon>Pseudonocardiaceae</taxon>
        <taxon>Amycolatopsis</taxon>
    </lineage>
</organism>
<dbReference type="AlphaFoldDB" id="A0A6I8LQ83"/>
<gene>
    <name evidence="1" type="ORF">AA23TX_02906</name>
</gene>
<keyword evidence="2" id="KW-1185">Reference proteome</keyword>